<keyword evidence="3" id="KW-1185">Reference proteome</keyword>
<reference evidence="2 3" key="1">
    <citation type="submission" date="2015-12" db="EMBL/GenBank/DDBJ databases">
        <title>The genome of Folsomia candida.</title>
        <authorList>
            <person name="Faddeeva A."/>
            <person name="Derks M.F."/>
            <person name="Anvar Y."/>
            <person name="Smit S."/>
            <person name="Van Straalen N."/>
            <person name="Roelofs D."/>
        </authorList>
    </citation>
    <scope>NUCLEOTIDE SEQUENCE [LARGE SCALE GENOMIC DNA]</scope>
    <source>
        <strain evidence="2 3">VU population</strain>
        <tissue evidence="2">Whole body</tissue>
    </source>
</reference>
<protein>
    <submittedName>
        <fullName evidence="2">Uncharacterized protein</fullName>
    </submittedName>
</protein>
<evidence type="ECO:0000313" key="3">
    <source>
        <dbReference type="Proteomes" id="UP000198287"/>
    </source>
</evidence>
<dbReference type="Proteomes" id="UP000198287">
    <property type="component" value="Unassembled WGS sequence"/>
</dbReference>
<evidence type="ECO:0000256" key="1">
    <source>
        <dbReference type="SAM" id="Phobius"/>
    </source>
</evidence>
<keyword evidence="1" id="KW-0472">Membrane</keyword>
<dbReference type="EMBL" id="LNIX01000076">
    <property type="protein sequence ID" value="OXA36725.1"/>
    <property type="molecule type" value="Genomic_DNA"/>
</dbReference>
<dbReference type="AlphaFoldDB" id="A0A226CTB9"/>
<keyword evidence="1" id="KW-0812">Transmembrane</keyword>
<proteinExistence type="predicted"/>
<accession>A0A226CTB9</accession>
<sequence>MLRVDTNSTLVQDAANLEGEVRELSPEHRERIAVFLENTDSLLTEAENIYNFVPSTAVRCAGGGRSGASIGNGANNGNGGGGDISGDEETRENIRNGRECAKRIRQAFIVVGGIAGAVGGAWAGVTLCAAAGPWGMLAGGVIGGILGLISGGFVGSILANLLLLLIDKLRKIKLSIQTSFGSSDIVFTL</sequence>
<comment type="caution">
    <text evidence="2">The sequence shown here is derived from an EMBL/GenBank/DDBJ whole genome shotgun (WGS) entry which is preliminary data.</text>
</comment>
<keyword evidence="1" id="KW-1133">Transmembrane helix</keyword>
<gene>
    <name evidence="2" type="ORF">Fcan01_28503</name>
</gene>
<evidence type="ECO:0000313" key="2">
    <source>
        <dbReference type="EMBL" id="OXA36725.1"/>
    </source>
</evidence>
<organism evidence="2 3">
    <name type="scientific">Folsomia candida</name>
    <name type="common">Springtail</name>
    <dbReference type="NCBI Taxonomy" id="158441"/>
    <lineage>
        <taxon>Eukaryota</taxon>
        <taxon>Metazoa</taxon>
        <taxon>Ecdysozoa</taxon>
        <taxon>Arthropoda</taxon>
        <taxon>Hexapoda</taxon>
        <taxon>Collembola</taxon>
        <taxon>Entomobryomorpha</taxon>
        <taxon>Isotomoidea</taxon>
        <taxon>Isotomidae</taxon>
        <taxon>Proisotominae</taxon>
        <taxon>Folsomia</taxon>
    </lineage>
</organism>
<feature type="transmembrane region" description="Helical" evidence="1">
    <location>
        <begin position="138"/>
        <end position="166"/>
    </location>
</feature>
<feature type="transmembrane region" description="Helical" evidence="1">
    <location>
        <begin position="107"/>
        <end position="132"/>
    </location>
</feature>
<name>A0A226CTB9_FOLCA</name>